<accession>A0A9X0YJC5</accession>
<reference evidence="1" key="1">
    <citation type="submission" date="2021-03" db="EMBL/GenBank/DDBJ databases">
        <title>Genomic Encyclopedia of Type Strains, Phase IV (KMG-IV): sequencing the most valuable type-strain genomes for metagenomic binning, comparative biology and taxonomic classification.</title>
        <authorList>
            <person name="Goeker M."/>
        </authorList>
    </citation>
    <scope>NUCLEOTIDE SEQUENCE</scope>
    <source>
        <strain evidence="1">DSM 15523</strain>
        <strain evidence="2 4">DSM 16476</strain>
    </source>
</reference>
<dbReference type="SUPFAM" id="SSF110296">
    <property type="entry name" value="Oligoxyloglucan reducing end-specific cellobiohydrolase"/>
    <property type="match status" value="1"/>
</dbReference>
<proteinExistence type="predicted"/>
<dbReference type="AlphaFoldDB" id="A0A9X0YJC5"/>
<comment type="caution">
    <text evidence="1">The sequence shown here is derived from an EMBL/GenBank/DDBJ whole genome shotgun (WGS) entry which is preliminary data.</text>
</comment>
<dbReference type="Gene3D" id="2.130.10.10">
    <property type="entry name" value="YVTN repeat-like/Quinoprotein amine dehydrogenase"/>
    <property type="match status" value="1"/>
</dbReference>
<organism evidence="1 3">
    <name type="scientific">Formosa algae</name>
    <dbReference type="NCBI Taxonomy" id="225843"/>
    <lineage>
        <taxon>Bacteria</taxon>
        <taxon>Pseudomonadati</taxon>
        <taxon>Bacteroidota</taxon>
        <taxon>Flavobacteriia</taxon>
        <taxon>Flavobacteriales</taxon>
        <taxon>Flavobacteriaceae</taxon>
        <taxon>Formosa</taxon>
    </lineage>
</organism>
<dbReference type="RefSeq" id="WP_057781518.1">
    <property type="nucleotide sequence ID" value="NZ_JAGGJQ010000003.1"/>
</dbReference>
<dbReference type="Proteomes" id="UP001231587">
    <property type="component" value="Unassembled WGS sequence"/>
</dbReference>
<evidence type="ECO:0000313" key="1">
    <source>
        <dbReference type="EMBL" id="MBP1839649.1"/>
    </source>
</evidence>
<sequence length="346" mass="38039">MRLITSLLLFILMSSCNQEVKKTVKTYKSVEIQDIYNDSISVRAIELMGDGTLTFAANNGVYGLYFPKKAQWVTSTQLHDSVPLHFRAVAHTANDFFMLSIESPALLYKTGDDGKMTLVYEEHGEGVFYDAMTFWNDKEGLAIGDSVNGCLSIIITRDGGETWTKLACDVLPESLEGEGAFAASNTNIKVLGDKAWIATTTGTIYFTGNKGVSWVSIETPMLNTEPTQGIYSIDFYDDYNGFAVGGDYTKPELNTANKMKTSNGGTTWELISDGKAPGYKSCVQYIPNSDAQGLVAVSFNGIDLSHDGGLTWKHISDESFYTIRFVNDSLAYAAGQDRISKLEFKE</sequence>
<dbReference type="PANTHER" id="PTHR47199:SF2">
    <property type="entry name" value="PHOTOSYSTEM II STABILITY_ASSEMBLY FACTOR HCF136, CHLOROPLASTIC"/>
    <property type="match status" value="1"/>
</dbReference>
<dbReference type="OrthoDB" id="9813892at2"/>
<name>A0A9X0YJC5_9FLAO</name>
<dbReference type="EMBL" id="JAGGJQ010000003">
    <property type="protein sequence ID" value="MBP1839649.1"/>
    <property type="molecule type" value="Genomic_DNA"/>
</dbReference>
<dbReference type="PROSITE" id="PS51257">
    <property type="entry name" value="PROKAR_LIPOPROTEIN"/>
    <property type="match status" value="1"/>
</dbReference>
<dbReference type="EMBL" id="JAUSUU010000003">
    <property type="protein sequence ID" value="MDQ0334953.1"/>
    <property type="molecule type" value="Genomic_DNA"/>
</dbReference>
<gene>
    <name evidence="1" type="ORF">J2Z56_001560</name>
    <name evidence="2" type="ORF">J2Z57_001386</name>
</gene>
<dbReference type="InterPro" id="IPR015943">
    <property type="entry name" value="WD40/YVTN_repeat-like_dom_sf"/>
</dbReference>
<evidence type="ECO:0000313" key="3">
    <source>
        <dbReference type="Proteomes" id="UP001138672"/>
    </source>
</evidence>
<keyword evidence="4" id="KW-1185">Reference proteome</keyword>
<evidence type="ECO:0000313" key="2">
    <source>
        <dbReference type="EMBL" id="MDQ0334953.1"/>
    </source>
</evidence>
<dbReference type="Proteomes" id="UP001138672">
    <property type="component" value="Unassembled WGS sequence"/>
</dbReference>
<dbReference type="PANTHER" id="PTHR47199">
    <property type="entry name" value="PHOTOSYSTEM II STABILITY/ASSEMBLY FACTOR HCF136, CHLOROPLASTIC"/>
    <property type="match status" value="1"/>
</dbReference>
<protein>
    <submittedName>
        <fullName evidence="1">Photosystem II stability/assembly factor-like uncharacterized protein</fullName>
    </submittedName>
</protein>
<evidence type="ECO:0000313" key="4">
    <source>
        <dbReference type="Proteomes" id="UP001231587"/>
    </source>
</evidence>